<evidence type="ECO:0000256" key="4">
    <source>
        <dbReference type="ARBA" id="ARBA00022475"/>
    </source>
</evidence>
<dbReference type="RefSeq" id="WP_004579447.1">
    <property type="nucleotide sequence ID" value="NZ_AP028878.1"/>
</dbReference>
<evidence type="ECO:0000313" key="11">
    <source>
        <dbReference type="EMBL" id="ENO15151.1"/>
    </source>
</evidence>
<keyword evidence="12" id="KW-1185">Reference proteome</keyword>
<dbReference type="InterPro" id="IPR051820">
    <property type="entry name" value="FAD-binding_MO"/>
</dbReference>
<dbReference type="Pfam" id="PF00743">
    <property type="entry name" value="FMO-like"/>
    <property type="match status" value="1"/>
</dbReference>
<keyword evidence="7" id="KW-0521">NADP</keyword>
<evidence type="ECO:0000256" key="2">
    <source>
        <dbReference type="ARBA" id="ARBA00004236"/>
    </source>
</evidence>
<dbReference type="Pfam" id="PF13450">
    <property type="entry name" value="NAD_binding_8"/>
    <property type="match status" value="1"/>
</dbReference>
<proteinExistence type="inferred from homology"/>
<dbReference type="FunFam" id="3.50.50.60:FF:000213">
    <property type="entry name" value="FAD-containing monooxygenase EthA"/>
    <property type="match status" value="1"/>
</dbReference>
<keyword evidence="4" id="KW-1003">Cell membrane</keyword>
<dbReference type="GO" id="GO:0050661">
    <property type="term" value="F:NADP binding"/>
    <property type="evidence" value="ECO:0007669"/>
    <property type="project" value="InterPro"/>
</dbReference>
<dbReference type="AlphaFoldDB" id="N6WUE1"/>
<accession>N6WUE1</accession>
<organism evidence="11 12">
    <name type="scientific">Marinobacter nanhaiticus D15-8W</name>
    <dbReference type="NCBI Taxonomy" id="626887"/>
    <lineage>
        <taxon>Bacteria</taxon>
        <taxon>Pseudomonadati</taxon>
        <taxon>Pseudomonadota</taxon>
        <taxon>Gammaproteobacteria</taxon>
        <taxon>Pseudomonadales</taxon>
        <taxon>Marinobacteraceae</taxon>
        <taxon>Marinobacter</taxon>
    </lineage>
</organism>
<evidence type="ECO:0000256" key="3">
    <source>
        <dbReference type="ARBA" id="ARBA00010139"/>
    </source>
</evidence>
<protein>
    <submittedName>
        <fullName evidence="11">NAD(P)/FAD-dependent oxidoreductase</fullName>
    </submittedName>
</protein>
<dbReference type="STRING" id="626887.J057_07371"/>
<evidence type="ECO:0000256" key="6">
    <source>
        <dbReference type="ARBA" id="ARBA00022827"/>
    </source>
</evidence>
<evidence type="ECO:0000313" key="12">
    <source>
        <dbReference type="Proteomes" id="UP000013165"/>
    </source>
</evidence>
<dbReference type="PRINTS" id="PR00411">
    <property type="entry name" value="PNDRDTASEI"/>
</dbReference>
<comment type="caution">
    <text evidence="11">The sequence shown here is derived from an EMBL/GenBank/DDBJ whole genome shotgun (WGS) entry which is preliminary data.</text>
</comment>
<evidence type="ECO:0000256" key="1">
    <source>
        <dbReference type="ARBA" id="ARBA00001974"/>
    </source>
</evidence>
<dbReference type="OrthoDB" id="312624at2"/>
<dbReference type="PANTHER" id="PTHR43872:SF1">
    <property type="entry name" value="MONOOXYGENASE, PUTATIVE (AFU_ORTHOLOGUE AFUA_8G02570)-RELATED"/>
    <property type="match status" value="1"/>
</dbReference>
<evidence type="ECO:0000256" key="8">
    <source>
        <dbReference type="ARBA" id="ARBA00023002"/>
    </source>
</evidence>
<evidence type="ECO:0000256" key="10">
    <source>
        <dbReference type="ARBA" id="ARBA00023136"/>
    </source>
</evidence>
<keyword evidence="10" id="KW-0472">Membrane</keyword>
<keyword evidence="6" id="KW-0274">FAD</keyword>
<evidence type="ECO:0000256" key="7">
    <source>
        <dbReference type="ARBA" id="ARBA00022857"/>
    </source>
</evidence>
<keyword evidence="9" id="KW-0503">Monooxygenase</keyword>
<dbReference type="GO" id="GO:0004499">
    <property type="term" value="F:N,N-dimethylaniline monooxygenase activity"/>
    <property type="evidence" value="ECO:0007669"/>
    <property type="project" value="InterPro"/>
</dbReference>
<dbReference type="HOGENOM" id="CLU_032067_2_0_6"/>
<dbReference type="GO" id="GO:0050660">
    <property type="term" value="F:flavin adenine dinucleotide binding"/>
    <property type="evidence" value="ECO:0007669"/>
    <property type="project" value="InterPro"/>
</dbReference>
<keyword evidence="5" id="KW-0285">Flavoprotein</keyword>
<keyword evidence="8" id="KW-0560">Oxidoreductase</keyword>
<comment type="similarity">
    <text evidence="3">Belongs to the FAD-binding monooxygenase family.</text>
</comment>
<comment type="subcellular location">
    <subcellularLocation>
        <location evidence="2">Cell membrane</location>
    </subcellularLocation>
</comment>
<dbReference type="InterPro" id="IPR036188">
    <property type="entry name" value="FAD/NAD-bd_sf"/>
</dbReference>
<dbReference type="InterPro" id="IPR020946">
    <property type="entry name" value="Flavin_mOase-like"/>
</dbReference>
<sequence>MANQHFDVLIVGAGLSGIGAAYHIQTYCTDKTYAILEGRASIGGTWDIFRYPGIRSDSDMYTLGYSFRPWREDKSLADGPSILSYVKSTAADYGIDEKIRFNHWVTRYDWSSADATWTVTAKNQKTGRNACFTCNFIINCSGYYRYDQGYMPNFPGVENFKGRLIHPQHWPEDLDYSGKRVVVIGSGATAVTLVPAMAQDAAQVTMLQRSPTWIVSLPDVDLIARTLNRVLPTKAAYQLTRWKNVGLQTLFFQACRRYPKLMRKLLRQHLRSQLGRDFDIDTHFNPSYDPWDQRLCLVPNGDLFRALRKGSANVVTDHIDTFTEKGIRLKSGEELEADIVVSATGLNLVALGDAEVTVDKQKIALGDTMSYKGMMLSNVPNLALVVGYTNASWTLKADLTSEYVCRILNYMDRQGYEACTPVVDDDVKVEPFIDLDSGYVLRALDRLPKQGDRKPWKLYQNYLLDLVNLRYGRVDDSGLVFSRLSPVGDNATLAEQRS</sequence>
<dbReference type="FunFam" id="3.50.50.60:FF:000228">
    <property type="entry name" value="FAD-containing monooxygenase EthA"/>
    <property type="match status" value="1"/>
</dbReference>
<evidence type="ECO:0000256" key="5">
    <source>
        <dbReference type="ARBA" id="ARBA00022630"/>
    </source>
</evidence>
<dbReference type="Proteomes" id="UP000013165">
    <property type="component" value="Unassembled WGS sequence"/>
</dbReference>
<dbReference type="PATRIC" id="fig|626887.3.peg.1462"/>
<dbReference type="GO" id="GO:0005886">
    <property type="term" value="C:plasma membrane"/>
    <property type="evidence" value="ECO:0007669"/>
    <property type="project" value="UniProtKB-SubCell"/>
</dbReference>
<dbReference type="EMBL" id="APLQ01000011">
    <property type="protein sequence ID" value="ENO15151.1"/>
    <property type="molecule type" value="Genomic_DNA"/>
</dbReference>
<dbReference type="Gene3D" id="3.50.50.60">
    <property type="entry name" value="FAD/NAD(P)-binding domain"/>
    <property type="match status" value="1"/>
</dbReference>
<name>N6WUE1_9GAMM</name>
<reference evidence="11 12" key="1">
    <citation type="journal article" date="2013" name="Genome Announc.">
        <title>Genome Sequence of the Polycyclic Aromatic Hydrocarbon-Degrading Bacterium Strain Marinobacter nanhaiticus D15-8WT.</title>
        <authorList>
            <person name="Cui Z."/>
            <person name="Gao W."/>
            <person name="Li Q."/>
            <person name="Xu G."/>
            <person name="Zheng L."/>
        </authorList>
    </citation>
    <scope>NUCLEOTIDE SEQUENCE [LARGE SCALE GENOMIC DNA]</scope>
    <source>
        <strain evidence="11 12">D15-8W</strain>
    </source>
</reference>
<dbReference type="eggNOG" id="COG2072">
    <property type="taxonomic scope" value="Bacteria"/>
</dbReference>
<comment type="cofactor">
    <cofactor evidence="1">
        <name>FAD</name>
        <dbReference type="ChEBI" id="CHEBI:57692"/>
    </cofactor>
</comment>
<evidence type="ECO:0000256" key="9">
    <source>
        <dbReference type="ARBA" id="ARBA00023033"/>
    </source>
</evidence>
<dbReference type="PANTHER" id="PTHR43872">
    <property type="entry name" value="MONOOXYGENASE, PUTATIVE (AFU_ORTHOLOGUE AFUA_8G02570)-RELATED"/>
    <property type="match status" value="1"/>
</dbReference>
<gene>
    <name evidence="11" type="ORF">J057_07371</name>
</gene>
<dbReference type="SUPFAM" id="SSF51905">
    <property type="entry name" value="FAD/NAD(P)-binding domain"/>
    <property type="match status" value="1"/>
</dbReference>